<dbReference type="EMBL" id="CAICTM010000018">
    <property type="protein sequence ID" value="CAB9497336.1"/>
    <property type="molecule type" value="Genomic_DNA"/>
</dbReference>
<reference evidence="1" key="1">
    <citation type="submission" date="2020-06" db="EMBL/GenBank/DDBJ databases">
        <authorList>
            <consortium name="Plant Systems Biology data submission"/>
        </authorList>
    </citation>
    <scope>NUCLEOTIDE SEQUENCE</scope>
    <source>
        <strain evidence="1">D6</strain>
    </source>
</reference>
<name>A0A9N8H1J3_9STRA</name>
<protein>
    <submittedName>
        <fullName evidence="1">Uncharacterized protein</fullName>
    </submittedName>
</protein>
<gene>
    <name evidence="1" type="ORF">SEMRO_18_G012880.1</name>
</gene>
<dbReference type="AlphaFoldDB" id="A0A9N8H1J3"/>
<organism evidence="1 2">
    <name type="scientific">Seminavis robusta</name>
    <dbReference type="NCBI Taxonomy" id="568900"/>
    <lineage>
        <taxon>Eukaryota</taxon>
        <taxon>Sar</taxon>
        <taxon>Stramenopiles</taxon>
        <taxon>Ochrophyta</taxon>
        <taxon>Bacillariophyta</taxon>
        <taxon>Bacillariophyceae</taxon>
        <taxon>Bacillariophycidae</taxon>
        <taxon>Naviculales</taxon>
        <taxon>Naviculaceae</taxon>
        <taxon>Seminavis</taxon>
    </lineage>
</organism>
<sequence>MIPFWIVQDDLYEEYKEDFDSVCDFTSITNPDCGLKFDGDNETYVAACLDKNGQIFKREIKLKCGYSVASFDYDLGLAPTCVGASCNLTAIGPEDLKDTRFDELLGNFSFVGCDAVSGATGYSLSPVFYTTIVVAGIVGMIGI</sequence>
<dbReference type="Proteomes" id="UP001153069">
    <property type="component" value="Unassembled WGS sequence"/>
</dbReference>
<evidence type="ECO:0000313" key="2">
    <source>
        <dbReference type="Proteomes" id="UP001153069"/>
    </source>
</evidence>
<accession>A0A9N8H1J3</accession>
<keyword evidence="2" id="KW-1185">Reference proteome</keyword>
<proteinExistence type="predicted"/>
<comment type="caution">
    <text evidence="1">The sequence shown here is derived from an EMBL/GenBank/DDBJ whole genome shotgun (WGS) entry which is preliminary data.</text>
</comment>
<evidence type="ECO:0000313" key="1">
    <source>
        <dbReference type="EMBL" id="CAB9497336.1"/>
    </source>
</evidence>